<evidence type="ECO:0000256" key="1">
    <source>
        <dbReference type="SAM" id="SignalP"/>
    </source>
</evidence>
<sequence length="185" mass="21769">MKNLLLIILIALSSIAYAQVDKTKEIKLYKELYTGMTGEEVENYLRNSLKSNREVNGDFKIKFLDEDTYLLPIYENHKLVKVQIIFKNGDIEGIQTSLRYIEKAFLNADNWKRVKNDKFKWLFYKELDKVINGKNQISVYSLGIYHDEIGHRWHGIVYIAPRMEEPDQLDEEMVNKKKGMISSDL</sequence>
<dbReference type="Proteomes" id="UP000678679">
    <property type="component" value="Chromosome 1"/>
</dbReference>
<protein>
    <submittedName>
        <fullName evidence="2">Uncharacterized protein</fullName>
    </submittedName>
</protein>
<proteinExistence type="predicted"/>
<dbReference type="RefSeq" id="WP_169664082.1">
    <property type="nucleotide sequence ID" value="NZ_CP076132.1"/>
</dbReference>
<organism evidence="2 3">
    <name type="scientific">Flammeovirga yaeyamensis</name>
    <dbReference type="NCBI Taxonomy" id="367791"/>
    <lineage>
        <taxon>Bacteria</taxon>
        <taxon>Pseudomonadati</taxon>
        <taxon>Bacteroidota</taxon>
        <taxon>Cytophagia</taxon>
        <taxon>Cytophagales</taxon>
        <taxon>Flammeovirgaceae</taxon>
        <taxon>Flammeovirga</taxon>
    </lineage>
</organism>
<name>A0AAX1N7Q9_9BACT</name>
<evidence type="ECO:0000313" key="2">
    <source>
        <dbReference type="EMBL" id="QWG03242.1"/>
    </source>
</evidence>
<evidence type="ECO:0000313" key="3">
    <source>
        <dbReference type="Proteomes" id="UP000678679"/>
    </source>
</evidence>
<keyword evidence="3" id="KW-1185">Reference proteome</keyword>
<dbReference type="EMBL" id="CP076132">
    <property type="protein sequence ID" value="QWG03242.1"/>
    <property type="molecule type" value="Genomic_DNA"/>
</dbReference>
<reference evidence="2 3" key="1">
    <citation type="submission" date="2021-05" db="EMBL/GenBank/DDBJ databases">
        <title>Comparative genomic studies on the polysaccharide-degrading batcterial strains of the Flammeovirga genus.</title>
        <authorList>
            <person name="Zewei F."/>
            <person name="Zheng Z."/>
            <person name="Yu L."/>
            <person name="Ruyue G."/>
            <person name="Yanhong M."/>
            <person name="Yuanyuan C."/>
            <person name="Jingyan G."/>
            <person name="Wenjun H."/>
        </authorList>
    </citation>
    <scope>NUCLEOTIDE SEQUENCE [LARGE SCALE GENOMIC DNA]</scope>
    <source>
        <strain evidence="2 3">NBRC:100898</strain>
    </source>
</reference>
<dbReference type="KEGG" id="fya:KMW28_06575"/>
<dbReference type="AlphaFoldDB" id="A0AAX1N7Q9"/>
<gene>
    <name evidence="2" type="ORF">KMW28_06575</name>
</gene>
<feature type="chain" id="PRO_5043668008" evidence="1">
    <location>
        <begin position="19"/>
        <end position="185"/>
    </location>
</feature>
<accession>A0AAX1N7Q9</accession>
<feature type="signal peptide" evidence="1">
    <location>
        <begin position="1"/>
        <end position="18"/>
    </location>
</feature>
<keyword evidence="1" id="KW-0732">Signal</keyword>